<sequence length="519" mass="58800">MGLSKESLDNDLKKNLDLGLPFFTLFHVQQYERERMIFELRYLRAPEETYQLEKCKATHRQQIDIYSNNVNGVNVPELETDMTDIDWPAYFADPNSALAIYHGDYIKSTLDTLGQLGNGPVEEGHELMELLMYKYWPAQAARLSSIEKFRKEYENAQDFGMKDWPEFTAALAFHIVSGRFDAVYNEIKDTGIEEISGSDIRAWLKVELSKERPEGFQSVQEWSTEEGYAKMTLHIIKSDDWYLVDSFTVSLALYPEIAHGLYTEVDTCALEALMRKINWNISETLQIHSPDNKPVLNDSVTRVVAAMQRLSQSTQGIAARDLLALKYWQQSPLFKEAIPKSAWDLLAALPAKTRGFLPGATAETAVNLLAGRAVPEHVIYPMTVPSRTWLKLVSDPEGDPNGMVVSMEGYGRKELENLVGLLPVNPGDIHTLVSALMNGNLVHATLVNGNEVLLEAPGEGCINIYTRERQRIHANILLDPEWKPPAEALQKWINEELLNTPQADQQQYSYKKKPRGKKL</sequence>
<reference evidence="1 2" key="1">
    <citation type="submission" date="2018-04" db="EMBL/GenBank/DDBJ databases">
        <title>Chitinophaga fuyangensis sp. nov., isolated from soil in a chemical factory.</title>
        <authorList>
            <person name="Chen K."/>
        </authorList>
    </citation>
    <scope>NUCLEOTIDE SEQUENCE [LARGE SCALE GENOMIC DNA]</scope>
    <source>
        <strain evidence="1 2">LY-1</strain>
    </source>
</reference>
<name>A0A2T7BBD6_9BACT</name>
<accession>A0A2T7BBD6</accession>
<evidence type="ECO:0000313" key="1">
    <source>
        <dbReference type="EMBL" id="PUZ21299.1"/>
    </source>
</evidence>
<keyword evidence="2" id="KW-1185">Reference proteome</keyword>
<dbReference type="EMBL" id="QCYK01000005">
    <property type="protein sequence ID" value="PUZ21299.1"/>
    <property type="molecule type" value="Genomic_DNA"/>
</dbReference>
<organism evidence="1 2">
    <name type="scientific">Chitinophaga parva</name>
    <dbReference type="NCBI Taxonomy" id="2169414"/>
    <lineage>
        <taxon>Bacteria</taxon>
        <taxon>Pseudomonadati</taxon>
        <taxon>Bacteroidota</taxon>
        <taxon>Chitinophagia</taxon>
        <taxon>Chitinophagales</taxon>
        <taxon>Chitinophagaceae</taxon>
        <taxon>Chitinophaga</taxon>
    </lineage>
</organism>
<protein>
    <submittedName>
        <fullName evidence="1">Uncharacterized protein</fullName>
    </submittedName>
</protein>
<evidence type="ECO:0000313" key="2">
    <source>
        <dbReference type="Proteomes" id="UP000244450"/>
    </source>
</evidence>
<dbReference type="Proteomes" id="UP000244450">
    <property type="component" value="Unassembled WGS sequence"/>
</dbReference>
<gene>
    <name evidence="1" type="ORF">DCC81_25155</name>
</gene>
<proteinExistence type="predicted"/>
<comment type="caution">
    <text evidence="1">The sequence shown here is derived from an EMBL/GenBank/DDBJ whole genome shotgun (WGS) entry which is preliminary data.</text>
</comment>
<dbReference type="AlphaFoldDB" id="A0A2T7BBD6"/>